<proteinExistence type="predicted"/>
<evidence type="ECO:0000313" key="2">
    <source>
        <dbReference type="Proteomes" id="UP000063229"/>
    </source>
</evidence>
<gene>
    <name evidence="1" type="ORF">AWM79_10540</name>
</gene>
<dbReference type="RefSeq" id="WP_060782777.1">
    <property type="nucleotide sequence ID" value="NZ_CP014135.1"/>
</dbReference>
<dbReference type="AlphaFoldDB" id="A0A0X1T0Y1"/>
<dbReference type="STRING" id="46677.AWM79_10540"/>
<name>A0A0X1T0Y1_PSEAA</name>
<reference evidence="1 2" key="1">
    <citation type="submission" date="2016-01" db="EMBL/GenBank/DDBJ databases">
        <authorList>
            <person name="McClelland M."/>
            <person name="Jain A."/>
            <person name="Saraogi P."/>
            <person name="Mendelson R."/>
            <person name="Westerman R."/>
            <person name="SanMiguel P."/>
            <person name="Csonka L."/>
        </authorList>
    </citation>
    <scope>NUCLEOTIDE SEQUENCE [LARGE SCALE GENOMIC DNA]</scope>
    <source>
        <strain evidence="1 2">NCPPB 2472</strain>
    </source>
</reference>
<dbReference type="OrthoDB" id="7004795at2"/>
<dbReference type="Proteomes" id="UP000063229">
    <property type="component" value="Chromosome"/>
</dbReference>
<protein>
    <submittedName>
        <fullName evidence="1">Addiction module component</fullName>
    </submittedName>
</protein>
<accession>A0A0X1T0Y1</accession>
<dbReference type="EMBL" id="CP014135">
    <property type="protein sequence ID" value="AMB85713.1"/>
    <property type="molecule type" value="Genomic_DNA"/>
</dbReference>
<dbReference type="KEGG" id="pagb:AWM79_10540"/>
<organism evidence="1 2">
    <name type="scientific">Pseudomonas agarici</name>
    <dbReference type="NCBI Taxonomy" id="46677"/>
    <lineage>
        <taxon>Bacteria</taxon>
        <taxon>Pseudomonadati</taxon>
        <taxon>Pseudomonadota</taxon>
        <taxon>Gammaproteobacteria</taxon>
        <taxon>Pseudomonadales</taxon>
        <taxon>Pseudomonadaceae</taxon>
        <taxon>Pseudomonas</taxon>
    </lineage>
</organism>
<evidence type="ECO:0000313" key="1">
    <source>
        <dbReference type="EMBL" id="AMB85713.1"/>
    </source>
</evidence>
<sequence>MNDSFEKYQTQANERLLQKPRVESALDNGEGLLPIDVLNAPVPVTFPVWVNPSTAETYQLLWNDVPIGTPVPITEDDKPGDLLTLDIAPELLKEGTYQLKYQIRNTHNGATTPSFFTPIEIDTTAPGHPTTLAPLDFPPAVNDGLTSEELTQLGDVLPGTIHGYSGFDIGDRIRTFWGAIEGPGGQVEEDDIEPRKVIIEFPRAFLESLEDFNGPVFYQVTDRAGNPSDNSTTTQVRLLLNEPVTDLPAPIIDGYIEPIDHEQAQAGIEVWIPTSELVAGDDQLLLHWGSVPLGPFDPESIGQPIVLRIDVDFATVEAAGDGAIRLSYELSREGHVIGYSLPLDIVVRARLPVPGQMQRPVIRGASPGATDNLIDENDFERDANAIIAWNPGFIEGQLIQLSWGGQAMFEPPYRITAGDVSAARDLNRPVLNSRFQPVGTGTDIRVQYIVTQAGNPNTSRSPEQSIIVRSRDELPGGPTGPDAPLFTDLNEHGAINTINGRDGAPVHIAPYLNIKPGDVIHFLYEGFDQLVGGNPKNQWPHTSEPLTEEQTRNGYDLRVPRAVLDSSCYGHAEATFSVDSITGTGRSKRQSAYVDMRVGSRCPPAFRQ</sequence>
<keyword evidence="2" id="KW-1185">Reference proteome</keyword>